<proteinExistence type="predicted"/>
<evidence type="ECO:0000313" key="2">
    <source>
        <dbReference type="Proteomes" id="UP000281738"/>
    </source>
</evidence>
<reference evidence="1 2" key="1">
    <citation type="submission" date="2018-11" db="EMBL/GenBank/DDBJ databases">
        <title>Sequencing the genomes of 1000 actinobacteria strains.</title>
        <authorList>
            <person name="Klenk H.-P."/>
        </authorList>
    </citation>
    <scope>NUCLEOTIDE SEQUENCE [LARGE SCALE GENOMIC DNA]</scope>
    <source>
        <strain evidence="1 2">DSM 12652</strain>
    </source>
</reference>
<accession>A0A3N2CTM0</accession>
<name>A0A3N2CTM0_9ACTN</name>
<protein>
    <recommendedName>
        <fullName evidence="3">PH (Pleckstrin Homology) domain-containing protein</fullName>
    </recommendedName>
</protein>
<dbReference type="AlphaFoldDB" id="A0A3N2CTM0"/>
<keyword evidence="2" id="KW-1185">Reference proteome</keyword>
<gene>
    <name evidence="1" type="ORF">EDD33_1731</name>
</gene>
<comment type="caution">
    <text evidence="1">The sequence shown here is derived from an EMBL/GenBank/DDBJ whole genome shotgun (WGS) entry which is preliminary data.</text>
</comment>
<dbReference type="EMBL" id="RKHO01000001">
    <property type="protein sequence ID" value="ROR90882.1"/>
    <property type="molecule type" value="Genomic_DNA"/>
</dbReference>
<evidence type="ECO:0000313" key="1">
    <source>
        <dbReference type="EMBL" id="ROR90882.1"/>
    </source>
</evidence>
<organism evidence="1 2">
    <name type="scientific">Nocardioides aurantiacus</name>
    <dbReference type="NCBI Taxonomy" id="86796"/>
    <lineage>
        <taxon>Bacteria</taxon>
        <taxon>Bacillati</taxon>
        <taxon>Actinomycetota</taxon>
        <taxon>Actinomycetes</taxon>
        <taxon>Propionibacteriales</taxon>
        <taxon>Nocardioidaceae</taxon>
        <taxon>Nocardioides</taxon>
    </lineage>
</organism>
<sequence>MPNMSSTSWDKTASLYDGPRAVGGRLHVTPDQRLQFRPHGFDRALGGRTLDIGLDTTTRLSRTKRTWFAPRRHVLVETADGTRARPLVNGAADLIERLAGAARTAGANPDVDNH</sequence>
<evidence type="ECO:0008006" key="3">
    <source>
        <dbReference type="Google" id="ProtNLM"/>
    </source>
</evidence>
<dbReference type="Proteomes" id="UP000281738">
    <property type="component" value="Unassembled WGS sequence"/>
</dbReference>